<feature type="compositionally biased region" description="Gly residues" evidence="1">
    <location>
        <begin position="36"/>
        <end position="54"/>
    </location>
</feature>
<feature type="compositionally biased region" description="Gly residues" evidence="1">
    <location>
        <begin position="18"/>
        <end position="30"/>
    </location>
</feature>
<comment type="caution">
    <text evidence="2">The sequence shown here is derived from an EMBL/GenBank/DDBJ whole genome shotgun (WGS) entry which is preliminary data.</text>
</comment>
<keyword evidence="3" id="KW-1185">Reference proteome</keyword>
<feature type="compositionally biased region" description="Low complexity" evidence="1">
    <location>
        <begin position="8"/>
        <end position="17"/>
    </location>
</feature>
<proteinExistence type="predicted"/>
<evidence type="ECO:0000313" key="3">
    <source>
        <dbReference type="Proteomes" id="UP001558613"/>
    </source>
</evidence>
<dbReference type="Proteomes" id="UP001558613">
    <property type="component" value="Unassembled WGS sequence"/>
</dbReference>
<organism evidence="2 3">
    <name type="scientific">Cirrhinus molitorella</name>
    <name type="common">mud carp</name>
    <dbReference type="NCBI Taxonomy" id="172907"/>
    <lineage>
        <taxon>Eukaryota</taxon>
        <taxon>Metazoa</taxon>
        <taxon>Chordata</taxon>
        <taxon>Craniata</taxon>
        <taxon>Vertebrata</taxon>
        <taxon>Euteleostomi</taxon>
        <taxon>Actinopterygii</taxon>
        <taxon>Neopterygii</taxon>
        <taxon>Teleostei</taxon>
        <taxon>Ostariophysi</taxon>
        <taxon>Cypriniformes</taxon>
        <taxon>Cyprinidae</taxon>
        <taxon>Labeoninae</taxon>
        <taxon>Labeonini</taxon>
        <taxon>Cirrhinus</taxon>
    </lineage>
</organism>
<evidence type="ECO:0000313" key="2">
    <source>
        <dbReference type="EMBL" id="KAL1279194.1"/>
    </source>
</evidence>
<sequence>MEGLQGGSRSSESHGGADSSGGHGGSGSLGSHGRSGSSGGHGGSGSSGGHGGAFGHMPPKKNYWEELGFYQPRRVQEERALKGTQEERALAQTLEGWMGPAETKETQERIGASNSSGSARSMMSTNSILAEDSGEAAQLGQGF</sequence>
<reference evidence="2 3" key="1">
    <citation type="submission" date="2023-09" db="EMBL/GenBank/DDBJ databases">
        <authorList>
            <person name="Wang M."/>
        </authorList>
    </citation>
    <scope>NUCLEOTIDE SEQUENCE [LARGE SCALE GENOMIC DNA]</scope>
    <source>
        <strain evidence="2">GT-2023</strain>
        <tissue evidence="2">Liver</tissue>
    </source>
</reference>
<feature type="compositionally biased region" description="Low complexity" evidence="1">
    <location>
        <begin position="111"/>
        <end position="122"/>
    </location>
</feature>
<name>A0ABR3NQ94_9TELE</name>
<accession>A0ABR3NQ94</accession>
<protein>
    <submittedName>
        <fullName evidence="2">Uncharacterized protein</fullName>
    </submittedName>
</protein>
<evidence type="ECO:0000256" key="1">
    <source>
        <dbReference type="SAM" id="MobiDB-lite"/>
    </source>
</evidence>
<feature type="region of interest" description="Disordered" evidence="1">
    <location>
        <begin position="1"/>
        <end position="61"/>
    </location>
</feature>
<dbReference type="EMBL" id="JAYMGO010000003">
    <property type="protein sequence ID" value="KAL1279194.1"/>
    <property type="molecule type" value="Genomic_DNA"/>
</dbReference>
<feature type="region of interest" description="Disordered" evidence="1">
    <location>
        <begin position="93"/>
        <end position="122"/>
    </location>
</feature>
<gene>
    <name evidence="2" type="ORF">QQF64_025867</name>
</gene>